<dbReference type="AlphaFoldDB" id="A0A1H9L5R6"/>
<evidence type="ECO:0000256" key="1">
    <source>
        <dbReference type="ARBA" id="ARBA00002137"/>
    </source>
</evidence>
<feature type="signal peptide" evidence="9">
    <location>
        <begin position="1"/>
        <end position="34"/>
    </location>
</feature>
<dbReference type="SUPFAM" id="SSF57652">
    <property type="entry name" value="HIPIP (high potential iron protein)"/>
    <property type="match status" value="1"/>
</dbReference>
<dbReference type="GO" id="GO:0051539">
    <property type="term" value="F:4 iron, 4 sulfur cluster binding"/>
    <property type="evidence" value="ECO:0007669"/>
    <property type="project" value="UniProtKB-KW"/>
</dbReference>
<dbReference type="STRING" id="489703.SAMN04488038_11511"/>
<dbReference type="NCBIfam" id="TIGR01409">
    <property type="entry name" value="TAT_signal_seq"/>
    <property type="match status" value="1"/>
</dbReference>
<sequence length="110" mass="11153">MSHRCDRRQFLKTATAVFATAASGGLLLSPAAQAADKVAVSDPAAVGLGYTEDAGKIDAKKETMFKAGSACANCMLYAAAQAAGGYAPCGAFGGKLVNAKGWCRAYAKKA</sequence>
<dbReference type="RefSeq" id="WP_093288986.1">
    <property type="nucleotide sequence ID" value="NZ_FOFS01000015.1"/>
</dbReference>
<dbReference type="Proteomes" id="UP000199233">
    <property type="component" value="Unassembled WGS sequence"/>
</dbReference>
<keyword evidence="6" id="KW-0249">Electron transport</keyword>
<keyword evidence="8" id="KW-0411">Iron-sulfur</keyword>
<keyword evidence="7" id="KW-0408">Iron</keyword>
<evidence type="ECO:0000313" key="12">
    <source>
        <dbReference type="Proteomes" id="UP000199233"/>
    </source>
</evidence>
<evidence type="ECO:0000256" key="2">
    <source>
        <dbReference type="ARBA" id="ARBA00022448"/>
    </source>
</evidence>
<evidence type="ECO:0000313" key="11">
    <source>
        <dbReference type="EMBL" id="SER06363.1"/>
    </source>
</evidence>
<reference evidence="12" key="1">
    <citation type="submission" date="2016-10" db="EMBL/GenBank/DDBJ databases">
        <authorList>
            <person name="Varghese N."/>
            <person name="Submissions S."/>
        </authorList>
    </citation>
    <scope>NUCLEOTIDE SEQUENCE [LARGE SCALE GENOMIC DNA]</scope>
    <source>
        <strain evidence="12">DSM 25927</strain>
    </source>
</reference>
<keyword evidence="4" id="KW-0479">Metal-binding</keyword>
<dbReference type="InterPro" id="IPR006311">
    <property type="entry name" value="TAT_signal"/>
</dbReference>
<dbReference type="Gene3D" id="4.10.490.10">
    <property type="entry name" value="High potential iron-sulphur protein"/>
    <property type="match status" value="1"/>
</dbReference>
<evidence type="ECO:0000256" key="7">
    <source>
        <dbReference type="ARBA" id="ARBA00023004"/>
    </source>
</evidence>
<proteinExistence type="predicted"/>
<gene>
    <name evidence="11" type="ORF">SAMN04488038_11511</name>
</gene>
<feature type="chain" id="PRO_5011525894" evidence="9">
    <location>
        <begin position="35"/>
        <end position="110"/>
    </location>
</feature>
<evidence type="ECO:0000259" key="10">
    <source>
        <dbReference type="PROSITE" id="PS51373"/>
    </source>
</evidence>
<organism evidence="11 12">
    <name type="scientific">Solimonas aquatica</name>
    <dbReference type="NCBI Taxonomy" id="489703"/>
    <lineage>
        <taxon>Bacteria</taxon>
        <taxon>Pseudomonadati</taxon>
        <taxon>Pseudomonadota</taxon>
        <taxon>Gammaproteobacteria</taxon>
        <taxon>Nevskiales</taxon>
        <taxon>Nevskiaceae</taxon>
        <taxon>Solimonas</taxon>
    </lineage>
</organism>
<evidence type="ECO:0000256" key="5">
    <source>
        <dbReference type="ARBA" id="ARBA00022729"/>
    </source>
</evidence>
<dbReference type="OrthoDB" id="5298540at2"/>
<dbReference type="InterPro" id="IPR019546">
    <property type="entry name" value="TAT_signal_bac_arc"/>
</dbReference>
<dbReference type="Pfam" id="PF01355">
    <property type="entry name" value="HIPIP"/>
    <property type="match status" value="1"/>
</dbReference>
<keyword evidence="12" id="KW-1185">Reference proteome</keyword>
<evidence type="ECO:0000256" key="6">
    <source>
        <dbReference type="ARBA" id="ARBA00022982"/>
    </source>
</evidence>
<dbReference type="GO" id="GO:0009055">
    <property type="term" value="F:electron transfer activity"/>
    <property type="evidence" value="ECO:0007669"/>
    <property type="project" value="InterPro"/>
</dbReference>
<keyword evidence="2" id="KW-0813">Transport</keyword>
<evidence type="ECO:0000256" key="4">
    <source>
        <dbReference type="ARBA" id="ARBA00022723"/>
    </source>
</evidence>
<dbReference type="InterPro" id="IPR036369">
    <property type="entry name" value="HIPIP_sf"/>
</dbReference>
<accession>A0A1H9L5R6</accession>
<feature type="domain" description="High potential iron-sulfur proteins family profile" evidence="10">
    <location>
        <begin position="32"/>
        <end position="110"/>
    </location>
</feature>
<dbReference type="GO" id="GO:0019646">
    <property type="term" value="P:aerobic electron transport chain"/>
    <property type="evidence" value="ECO:0007669"/>
    <property type="project" value="InterPro"/>
</dbReference>
<comment type="function">
    <text evidence="1">Specific class of high-redox-potential 4Fe-4S ferredoxins. Functions in anaerobic electron transport in most purple and in some other photosynthetic bacteria and in at least one genus (Paracoccus) of halophilic, denitrifying bacteria.</text>
</comment>
<dbReference type="GO" id="GO:0046872">
    <property type="term" value="F:metal ion binding"/>
    <property type="evidence" value="ECO:0007669"/>
    <property type="project" value="UniProtKB-KW"/>
</dbReference>
<name>A0A1H9L5R6_9GAMM</name>
<dbReference type="PROSITE" id="PS51373">
    <property type="entry name" value="HIPIP"/>
    <property type="match status" value="1"/>
</dbReference>
<dbReference type="InterPro" id="IPR000170">
    <property type="entry name" value="High_potential_FeS_prot"/>
</dbReference>
<evidence type="ECO:0000256" key="9">
    <source>
        <dbReference type="SAM" id="SignalP"/>
    </source>
</evidence>
<protein>
    <submittedName>
        <fullName evidence="11">Tat (Twin-arginine translocation) pathway signal sequence</fullName>
    </submittedName>
</protein>
<evidence type="ECO:0000256" key="3">
    <source>
        <dbReference type="ARBA" id="ARBA00022485"/>
    </source>
</evidence>
<evidence type="ECO:0000256" key="8">
    <source>
        <dbReference type="ARBA" id="ARBA00023014"/>
    </source>
</evidence>
<keyword evidence="5 9" id="KW-0732">Signal</keyword>
<dbReference type="PROSITE" id="PS51318">
    <property type="entry name" value="TAT"/>
    <property type="match status" value="1"/>
</dbReference>
<keyword evidence="3" id="KW-0004">4Fe-4S</keyword>
<dbReference type="EMBL" id="FOFS01000015">
    <property type="protein sequence ID" value="SER06363.1"/>
    <property type="molecule type" value="Genomic_DNA"/>
</dbReference>